<reference evidence="3 4" key="1">
    <citation type="submission" date="2019-12" db="EMBL/GenBank/DDBJ databases">
        <authorList>
            <person name="Li J."/>
        </authorList>
    </citation>
    <scope>NUCLEOTIDE SEQUENCE [LARGE SCALE GENOMIC DNA]</scope>
    <source>
        <strain evidence="3 4">HL2-2</strain>
    </source>
</reference>
<evidence type="ECO:0000259" key="2">
    <source>
        <dbReference type="PROSITE" id="PS50192"/>
    </source>
</evidence>
<evidence type="ECO:0000313" key="3">
    <source>
        <dbReference type="EMBL" id="MUU77293.1"/>
    </source>
</evidence>
<dbReference type="RefSeq" id="WP_157361772.1">
    <property type="nucleotide sequence ID" value="NZ_WOWS01000001.1"/>
</dbReference>
<dbReference type="PANTHER" id="PTHR33371">
    <property type="entry name" value="INTERMEMBRANE PHOSPHOLIPID TRANSPORT SYSTEM BINDING PROTEIN MLAD-RELATED"/>
    <property type="match status" value="1"/>
</dbReference>
<dbReference type="InterPro" id="IPR003399">
    <property type="entry name" value="Mce/MlaD"/>
</dbReference>
<dbReference type="Proteomes" id="UP000478208">
    <property type="component" value="Unassembled WGS sequence"/>
</dbReference>
<keyword evidence="1" id="KW-1133">Transmembrane helix</keyword>
<organism evidence="3 4">
    <name type="scientific">Winogradskyella endarachnes</name>
    <dbReference type="NCBI Taxonomy" id="2681965"/>
    <lineage>
        <taxon>Bacteria</taxon>
        <taxon>Pseudomonadati</taxon>
        <taxon>Bacteroidota</taxon>
        <taxon>Flavobacteriia</taxon>
        <taxon>Flavobacteriales</taxon>
        <taxon>Flavobacteriaceae</taxon>
        <taxon>Winogradskyella</taxon>
    </lineage>
</organism>
<keyword evidence="4" id="KW-1185">Reference proteome</keyword>
<keyword evidence="1" id="KW-0472">Membrane</keyword>
<feature type="transmembrane region" description="Helical" evidence="1">
    <location>
        <begin position="7"/>
        <end position="27"/>
    </location>
</feature>
<dbReference type="Pfam" id="PF02470">
    <property type="entry name" value="MlaD"/>
    <property type="match status" value="1"/>
</dbReference>
<comment type="caution">
    <text evidence="3">The sequence shown here is derived from an EMBL/GenBank/DDBJ whole genome shotgun (WGS) entry which is preliminary data.</text>
</comment>
<dbReference type="InterPro" id="IPR052336">
    <property type="entry name" value="MlaD_Phospholipid_Transporter"/>
</dbReference>
<dbReference type="EMBL" id="WOWS01000001">
    <property type="protein sequence ID" value="MUU77293.1"/>
    <property type="molecule type" value="Genomic_DNA"/>
</dbReference>
<dbReference type="AlphaFoldDB" id="A0A6L6U562"/>
<gene>
    <name evidence="3" type="ORF">GN138_02450</name>
</gene>
<name>A0A6L6U562_9FLAO</name>
<accession>A0A6L6U562</accession>
<protein>
    <submittedName>
        <fullName evidence="3">MCE family protein</fullName>
    </submittedName>
</protein>
<evidence type="ECO:0000256" key="1">
    <source>
        <dbReference type="SAM" id="Phobius"/>
    </source>
</evidence>
<dbReference type="InterPro" id="IPR000727">
    <property type="entry name" value="T_SNARE_dom"/>
</dbReference>
<sequence length="315" mass="35070">MKISREVKTAVLVLAGIAFCIYLFTYLKGEELFTTTNTYYTEFDYNSLSMASPVTVKGNKIGKIKNIYYDFDSGKTKVAFKVTPDLKFSKNSVVRLYQDGLMGGNGLAIIDANDGNFAKDGDFIKSEIKPGMISSLEKNFSGISEDLGSTLRSSDSLLTNLNALVDDESEKGLKQTIAELNSTLRTYNRIGLKANSLLNQHDEKLGSILDNFDTTTKELAILMKDLNKAELANTVKNLDELILKFNQLATGLQAGDGSLGKFLKDDNLYDNLENATKELELLLLDIKLHPARYRRILSKKEIPYQEPTEAELNNN</sequence>
<proteinExistence type="predicted"/>
<dbReference type="PANTHER" id="PTHR33371:SF4">
    <property type="entry name" value="INTERMEMBRANE PHOSPHOLIPID TRANSPORT SYSTEM BINDING PROTEIN MLAD"/>
    <property type="match status" value="1"/>
</dbReference>
<keyword evidence="1" id="KW-0812">Transmembrane</keyword>
<feature type="domain" description="T-SNARE coiled-coil homology" evidence="2">
    <location>
        <begin position="167"/>
        <end position="229"/>
    </location>
</feature>
<evidence type="ECO:0000313" key="4">
    <source>
        <dbReference type="Proteomes" id="UP000478208"/>
    </source>
</evidence>
<dbReference type="PROSITE" id="PS50192">
    <property type="entry name" value="T_SNARE"/>
    <property type="match status" value="1"/>
</dbReference>